<keyword evidence="20" id="KW-1185">Reference proteome</keyword>
<evidence type="ECO:0000256" key="4">
    <source>
        <dbReference type="ARBA" id="ARBA00022679"/>
    </source>
</evidence>
<dbReference type="PROSITE" id="PS00108">
    <property type="entry name" value="PROTEIN_KINASE_ST"/>
    <property type="match status" value="1"/>
</dbReference>
<feature type="domain" description="Protein kinase" evidence="18">
    <location>
        <begin position="316"/>
        <end position="593"/>
    </location>
</feature>
<dbReference type="EMBL" id="JBJKBG010000006">
    <property type="protein sequence ID" value="KAL3735613.1"/>
    <property type="molecule type" value="Genomic_DNA"/>
</dbReference>
<evidence type="ECO:0000256" key="15">
    <source>
        <dbReference type="PROSITE-ProRule" id="PRU10141"/>
    </source>
</evidence>
<evidence type="ECO:0000256" key="17">
    <source>
        <dbReference type="SAM" id="SignalP"/>
    </source>
</evidence>
<dbReference type="GO" id="GO:0005524">
    <property type="term" value="F:ATP binding"/>
    <property type="evidence" value="ECO:0007669"/>
    <property type="project" value="UniProtKB-UniRule"/>
</dbReference>
<sequence length="640" mass="71483">MHRHLLLLLTAVTAFLPMASSLYNCNRNFSCGYLANVSYPFTGGDRPAYCGLPEFRLTCNGDSPELTADSLTYRVQALDQTRRSLTLSRADLDIGDACSHQYANTTLNSTIFTFASDNRDLTLFFECSSLTNINSENLFSCRINGTETDNYYLIGAVPTDPILYGSKCNVSITVPILPSSAITLTTDRWRLREAVQRGFEVNYTNPYEDQCVMCGGIGGECGFDSDQGKPICICGDQICSTSPSKPIPTAGSNRWRKLILGGACAIGASISTTAIFTWKVLLFKNKEDREVEQLIGILGPLVPRRYRYTDLKKMTKSFSEKLGQGGFGAVYKGKTRDSCLVAVKILTELKSSPKEFINEVVSISKTSHINIITLLGFCYEGKKRALIFEYMPNGSLDKFIYSGRALNMSSSLEWKILYQIAIGIARGLEYLHRGCNTRILHLDIKPQNILLDRDFTPKISDFGLAKLCHGRESAISITGMRGTIGFIAPEVACRNLGRVSHKSDVYSYGMLVLDMVGFRNSNIKVSNSSEMYFPEWIYRNLELGKDLKLLMNVTEEEEVLARKMIIVSLWCIQTYPSDRPRIVKVIEMLEGSFESLQMPPKPILYTPSRELSQQCEMTMSNSNGSHEEDGILEDLEESNN</sequence>
<dbReference type="GO" id="GO:0016020">
    <property type="term" value="C:membrane"/>
    <property type="evidence" value="ECO:0007669"/>
    <property type="project" value="UniProtKB-SubCell"/>
</dbReference>
<dbReference type="FunFam" id="3.30.200.20:FF:000178">
    <property type="entry name" value="serine/threonine-protein kinase PBS1-like"/>
    <property type="match status" value="1"/>
</dbReference>
<feature type="region of interest" description="Disordered" evidence="16">
    <location>
        <begin position="618"/>
        <end position="640"/>
    </location>
</feature>
<evidence type="ECO:0000256" key="10">
    <source>
        <dbReference type="ARBA" id="ARBA00022989"/>
    </source>
</evidence>
<evidence type="ECO:0000256" key="12">
    <source>
        <dbReference type="ARBA" id="ARBA00023180"/>
    </source>
</evidence>
<keyword evidence="12" id="KW-0325">Glycoprotein</keyword>
<dbReference type="InterPro" id="IPR025287">
    <property type="entry name" value="WAK_GUB"/>
</dbReference>
<feature type="chain" id="PRO_5044778668" description="non-specific serine/threonine protein kinase" evidence="17">
    <location>
        <begin position="22"/>
        <end position="640"/>
    </location>
</feature>
<dbReference type="Proteomes" id="UP001634007">
    <property type="component" value="Unassembled WGS sequence"/>
</dbReference>
<dbReference type="InterPro" id="IPR008271">
    <property type="entry name" value="Ser/Thr_kinase_AS"/>
</dbReference>
<dbReference type="PROSITE" id="PS50011">
    <property type="entry name" value="PROTEIN_KINASE_DOM"/>
    <property type="match status" value="1"/>
</dbReference>
<dbReference type="SMART" id="SM00220">
    <property type="entry name" value="S_TKc"/>
    <property type="match status" value="1"/>
</dbReference>
<dbReference type="Pfam" id="PF14380">
    <property type="entry name" value="WAK_assoc"/>
    <property type="match status" value="1"/>
</dbReference>
<dbReference type="Gene3D" id="1.10.510.10">
    <property type="entry name" value="Transferase(Phosphotransferase) domain 1"/>
    <property type="match status" value="1"/>
</dbReference>
<evidence type="ECO:0000313" key="19">
    <source>
        <dbReference type="EMBL" id="KAL3735613.1"/>
    </source>
</evidence>
<evidence type="ECO:0000313" key="20">
    <source>
        <dbReference type="Proteomes" id="UP001634007"/>
    </source>
</evidence>
<dbReference type="Pfam" id="PF00069">
    <property type="entry name" value="Pkinase"/>
    <property type="match status" value="1"/>
</dbReference>
<evidence type="ECO:0000256" key="9">
    <source>
        <dbReference type="ARBA" id="ARBA00022840"/>
    </source>
</evidence>
<keyword evidence="4" id="KW-0808">Transferase</keyword>
<evidence type="ECO:0000256" key="2">
    <source>
        <dbReference type="ARBA" id="ARBA00012513"/>
    </source>
</evidence>
<dbReference type="Gene3D" id="3.30.200.20">
    <property type="entry name" value="Phosphorylase Kinase, domain 1"/>
    <property type="match status" value="1"/>
</dbReference>
<keyword evidence="7 15" id="KW-0547">Nucleotide-binding</keyword>
<evidence type="ECO:0000256" key="1">
    <source>
        <dbReference type="ARBA" id="ARBA00004479"/>
    </source>
</evidence>
<dbReference type="SUPFAM" id="SSF56112">
    <property type="entry name" value="Protein kinase-like (PK-like)"/>
    <property type="match status" value="1"/>
</dbReference>
<name>A0ABD3K7F3_EUCGL</name>
<dbReference type="GO" id="GO:0004674">
    <property type="term" value="F:protein serine/threonine kinase activity"/>
    <property type="evidence" value="ECO:0007669"/>
    <property type="project" value="UniProtKB-KW"/>
</dbReference>
<dbReference type="AlphaFoldDB" id="A0ABD3K7F3"/>
<evidence type="ECO:0000256" key="5">
    <source>
        <dbReference type="ARBA" id="ARBA00022692"/>
    </source>
</evidence>
<dbReference type="Pfam" id="PF13947">
    <property type="entry name" value="GUB_WAK_bind"/>
    <property type="match status" value="1"/>
</dbReference>
<gene>
    <name evidence="19" type="ORF">ACJRO7_024697</name>
</gene>
<organism evidence="19 20">
    <name type="scientific">Eucalyptus globulus</name>
    <name type="common">Tasmanian blue gum</name>
    <dbReference type="NCBI Taxonomy" id="34317"/>
    <lineage>
        <taxon>Eukaryota</taxon>
        <taxon>Viridiplantae</taxon>
        <taxon>Streptophyta</taxon>
        <taxon>Embryophyta</taxon>
        <taxon>Tracheophyta</taxon>
        <taxon>Spermatophyta</taxon>
        <taxon>Magnoliopsida</taxon>
        <taxon>eudicotyledons</taxon>
        <taxon>Gunneridae</taxon>
        <taxon>Pentapetalae</taxon>
        <taxon>rosids</taxon>
        <taxon>malvids</taxon>
        <taxon>Myrtales</taxon>
        <taxon>Myrtaceae</taxon>
        <taxon>Myrtoideae</taxon>
        <taxon>Eucalypteae</taxon>
        <taxon>Eucalyptus</taxon>
    </lineage>
</organism>
<dbReference type="InterPro" id="IPR000719">
    <property type="entry name" value="Prot_kinase_dom"/>
</dbReference>
<keyword evidence="6 17" id="KW-0732">Signal</keyword>
<keyword evidence="11" id="KW-0472">Membrane</keyword>
<protein>
    <recommendedName>
        <fullName evidence="2">non-specific serine/threonine protein kinase</fullName>
        <ecNumber evidence="2">2.7.11.1</ecNumber>
    </recommendedName>
</protein>
<evidence type="ECO:0000259" key="18">
    <source>
        <dbReference type="PROSITE" id="PS50011"/>
    </source>
</evidence>
<dbReference type="InterPro" id="IPR032872">
    <property type="entry name" value="WAK_assoc_C"/>
</dbReference>
<accession>A0ABD3K7F3</accession>
<dbReference type="PROSITE" id="PS00107">
    <property type="entry name" value="PROTEIN_KINASE_ATP"/>
    <property type="match status" value="1"/>
</dbReference>
<dbReference type="EC" id="2.7.11.1" evidence="2"/>
<evidence type="ECO:0000256" key="16">
    <source>
        <dbReference type="SAM" id="MobiDB-lite"/>
    </source>
</evidence>
<comment type="subcellular location">
    <subcellularLocation>
        <location evidence="1">Membrane</location>
        <topology evidence="1">Single-pass type I membrane protein</topology>
    </subcellularLocation>
</comment>
<dbReference type="InterPro" id="IPR011009">
    <property type="entry name" value="Kinase-like_dom_sf"/>
</dbReference>
<keyword evidence="9 15" id="KW-0067">ATP-binding</keyword>
<comment type="catalytic activity">
    <reaction evidence="13">
        <text>L-threonyl-[protein] + ATP = O-phospho-L-threonyl-[protein] + ADP + H(+)</text>
        <dbReference type="Rhea" id="RHEA:46608"/>
        <dbReference type="Rhea" id="RHEA-COMP:11060"/>
        <dbReference type="Rhea" id="RHEA-COMP:11605"/>
        <dbReference type="ChEBI" id="CHEBI:15378"/>
        <dbReference type="ChEBI" id="CHEBI:30013"/>
        <dbReference type="ChEBI" id="CHEBI:30616"/>
        <dbReference type="ChEBI" id="CHEBI:61977"/>
        <dbReference type="ChEBI" id="CHEBI:456216"/>
        <dbReference type="EC" id="2.7.11.1"/>
    </reaction>
</comment>
<evidence type="ECO:0000256" key="7">
    <source>
        <dbReference type="ARBA" id="ARBA00022741"/>
    </source>
</evidence>
<evidence type="ECO:0000256" key="14">
    <source>
        <dbReference type="ARBA" id="ARBA00048679"/>
    </source>
</evidence>
<evidence type="ECO:0000256" key="11">
    <source>
        <dbReference type="ARBA" id="ARBA00023136"/>
    </source>
</evidence>
<feature type="signal peptide" evidence="17">
    <location>
        <begin position="1"/>
        <end position="21"/>
    </location>
</feature>
<dbReference type="PANTHER" id="PTHR27009">
    <property type="entry name" value="RUST RESISTANCE KINASE LR10-RELATED"/>
    <property type="match status" value="1"/>
</dbReference>
<feature type="binding site" evidence="15">
    <location>
        <position position="344"/>
    </location>
    <ligand>
        <name>ATP</name>
        <dbReference type="ChEBI" id="CHEBI:30616"/>
    </ligand>
</feature>
<comment type="catalytic activity">
    <reaction evidence="14">
        <text>L-seryl-[protein] + ATP = O-phospho-L-seryl-[protein] + ADP + H(+)</text>
        <dbReference type="Rhea" id="RHEA:17989"/>
        <dbReference type="Rhea" id="RHEA-COMP:9863"/>
        <dbReference type="Rhea" id="RHEA-COMP:11604"/>
        <dbReference type="ChEBI" id="CHEBI:15378"/>
        <dbReference type="ChEBI" id="CHEBI:29999"/>
        <dbReference type="ChEBI" id="CHEBI:30616"/>
        <dbReference type="ChEBI" id="CHEBI:83421"/>
        <dbReference type="ChEBI" id="CHEBI:456216"/>
        <dbReference type="EC" id="2.7.11.1"/>
    </reaction>
</comment>
<keyword evidence="8" id="KW-0418">Kinase</keyword>
<reference evidence="19 20" key="1">
    <citation type="submission" date="2024-11" db="EMBL/GenBank/DDBJ databases">
        <title>Chromosome-level genome assembly of Eucalyptus globulus Labill. provides insights into its genome evolution.</title>
        <authorList>
            <person name="Li X."/>
        </authorList>
    </citation>
    <scope>NUCLEOTIDE SEQUENCE [LARGE SCALE GENOMIC DNA]</scope>
    <source>
        <strain evidence="19">CL2024</strain>
        <tissue evidence="19">Fresh tender leaves</tissue>
    </source>
</reference>
<keyword evidence="3" id="KW-0723">Serine/threonine-protein kinase</keyword>
<evidence type="ECO:0000256" key="8">
    <source>
        <dbReference type="ARBA" id="ARBA00022777"/>
    </source>
</evidence>
<dbReference type="FunFam" id="1.10.510.10:FF:000590">
    <property type="entry name" value="PR5-like receptor kinase"/>
    <property type="match status" value="1"/>
</dbReference>
<proteinExistence type="predicted"/>
<feature type="compositionally biased region" description="Acidic residues" evidence="16">
    <location>
        <begin position="630"/>
        <end position="640"/>
    </location>
</feature>
<comment type="caution">
    <text evidence="19">The sequence shown here is derived from an EMBL/GenBank/DDBJ whole genome shotgun (WGS) entry which is preliminary data.</text>
</comment>
<keyword evidence="10" id="KW-1133">Transmembrane helix</keyword>
<keyword evidence="5" id="KW-0812">Transmembrane</keyword>
<dbReference type="InterPro" id="IPR017441">
    <property type="entry name" value="Protein_kinase_ATP_BS"/>
</dbReference>
<evidence type="ECO:0000256" key="6">
    <source>
        <dbReference type="ARBA" id="ARBA00022729"/>
    </source>
</evidence>
<evidence type="ECO:0000256" key="3">
    <source>
        <dbReference type="ARBA" id="ARBA00022527"/>
    </source>
</evidence>
<dbReference type="InterPro" id="IPR045874">
    <property type="entry name" value="LRK10/LRL21-25-like"/>
</dbReference>
<evidence type="ECO:0000256" key="13">
    <source>
        <dbReference type="ARBA" id="ARBA00047899"/>
    </source>
</evidence>